<evidence type="ECO:0000256" key="6">
    <source>
        <dbReference type="ARBA" id="ARBA00023136"/>
    </source>
</evidence>
<comment type="subcellular location">
    <subcellularLocation>
        <location evidence="1">Membrane</location>
        <topology evidence="1">Multi-pass membrane protein</topology>
    </subcellularLocation>
</comment>
<keyword evidence="6 7" id="KW-0472">Membrane</keyword>
<accession>A0A8J4XZE5</accession>
<comment type="similarity">
    <text evidence="2">Belongs to the TMEM192 family.</text>
</comment>
<reference evidence="8" key="1">
    <citation type="submission" date="2020-07" db="EMBL/GenBank/DDBJ databases">
        <title>The High-quality genome of the commercially important snow crab, Chionoecetes opilio.</title>
        <authorList>
            <person name="Jeong J.-H."/>
            <person name="Ryu S."/>
        </authorList>
    </citation>
    <scope>NUCLEOTIDE SEQUENCE</scope>
    <source>
        <strain evidence="8">MADBK_172401_WGS</strain>
        <tissue evidence="8">Digestive gland</tissue>
    </source>
</reference>
<sequence length="261" mass="28895">MATSAEPQIAKTLPFKQGFEAASHGEGDEEVLVVGQKHQHYPLPVIPALYCKLMIVVALPAGGFLLPVFHGQDAKTDSFSGLQYLHVSLWAVVMLLTWYIKGQHKNSRILGYHDFYNSTRHLHRTSFYIMSGANVILMVVGCLVRDYCLGGPSARCSVGISLSPVNYQQIVFLLEVVTAIPFIIKHIVLVVRFNAAAAPPDTLADDLALRISGPESYVGVRGPSSLEWVLERQADLLQVLRHRNALLTQQVYSLTQQLEQC</sequence>
<name>A0A8J4XZE5_CHIOP</name>
<keyword evidence="9" id="KW-1185">Reference proteome</keyword>
<keyword evidence="4 7" id="KW-0812">Transmembrane</keyword>
<dbReference type="GO" id="GO:0005765">
    <property type="term" value="C:lysosomal membrane"/>
    <property type="evidence" value="ECO:0007669"/>
    <property type="project" value="TreeGrafter"/>
</dbReference>
<dbReference type="Pfam" id="PF14802">
    <property type="entry name" value="TMEM192"/>
    <property type="match status" value="1"/>
</dbReference>
<dbReference type="OrthoDB" id="6277625at2759"/>
<gene>
    <name evidence="8" type="primary">Tmem192</name>
    <name evidence="8" type="ORF">GWK47_015123</name>
</gene>
<evidence type="ECO:0000313" key="8">
    <source>
        <dbReference type="EMBL" id="KAG0713921.1"/>
    </source>
</evidence>
<feature type="transmembrane region" description="Helical" evidence="7">
    <location>
        <begin position="167"/>
        <end position="184"/>
    </location>
</feature>
<keyword evidence="5 7" id="KW-1133">Transmembrane helix</keyword>
<dbReference type="Proteomes" id="UP000770661">
    <property type="component" value="Unassembled WGS sequence"/>
</dbReference>
<evidence type="ECO:0000256" key="3">
    <source>
        <dbReference type="ARBA" id="ARBA00014635"/>
    </source>
</evidence>
<evidence type="ECO:0000256" key="5">
    <source>
        <dbReference type="ARBA" id="ARBA00022989"/>
    </source>
</evidence>
<evidence type="ECO:0000256" key="2">
    <source>
        <dbReference type="ARBA" id="ARBA00006314"/>
    </source>
</evidence>
<feature type="transmembrane region" description="Helical" evidence="7">
    <location>
        <begin position="49"/>
        <end position="69"/>
    </location>
</feature>
<organism evidence="8 9">
    <name type="scientific">Chionoecetes opilio</name>
    <name type="common">Atlantic snow crab</name>
    <name type="synonym">Cancer opilio</name>
    <dbReference type="NCBI Taxonomy" id="41210"/>
    <lineage>
        <taxon>Eukaryota</taxon>
        <taxon>Metazoa</taxon>
        <taxon>Ecdysozoa</taxon>
        <taxon>Arthropoda</taxon>
        <taxon>Crustacea</taxon>
        <taxon>Multicrustacea</taxon>
        <taxon>Malacostraca</taxon>
        <taxon>Eumalacostraca</taxon>
        <taxon>Eucarida</taxon>
        <taxon>Decapoda</taxon>
        <taxon>Pleocyemata</taxon>
        <taxon>Brachyura</taxon>
        <taxon>Eubrachyura</taxon>
        <taxon>Majoidea</taxon>
        <taxon>Majidae</taxon>
        <taxon>Chionoecetes</taxon>
    </lineage>
</organism>
<protein>
    <recommendedName>
        <fullName evidence="3">Transmembrane protein 192</fullName>
    </recommendedName>
</protein>
<dbReference type="PANTHER" id="PTHR31592">
    <property type="entry name" value="TRANSMEMBRANE PROTEIN 192"/>
    <property type="match status" value="1"/>
</dbReference>
<dbReference type="EMBL" id="JACEEZ010020968">
    <property type="protein sequence ID" value="KAG0713921.1"/>
    <property type="molecule type" value="Genomic_DNA"/>
</dbReference>
<evidence type="ECO:0000256" key="4">
    <source>
        <dbReference type="ARBA" id="ARBA00022692"/>
    </source>
</evidence>
<evidence type="ECO:0000256" key="7">
    <source>
        <dbReference type="SAM" id="Phobius"/>
    </source>
</evidence>
<comment type="caution">
    <text evidence="8">The sequence shown here is derived from an EMBL/GenBank/DDBJ whole genome shotgun (WGS) entry which is preliminary data.</text>
</comment>
<dbReference type="AlphaFoldDB" id="A0A8J4XZE5"/>
<dbReference type="PANTHER" id="PTHR31592:SF1">
    <property type="entry name" value="TRANSMEMBRANE PROTEIN 192"/>
    <property type="match status" value="1"/>
</dbReference>
<dbReference type="InterPro" id="IPR029399">
    <property type="entry name" value="TMEM192"/>
</dbReference>
<evidence type="ECO:0000256" key="1">
    <source>
        <dbReference type="ARBA" id="ARBA00004141"/>
    </source>
</evidence>
<proteinExistence type="inferred from homology"/>
<feature type="transmembrane region" description="Helical" evidence="7">
    <location>
        <begin position="127"/>
        <end position="147"/>
    </location>
</feature>
<evidence type="ECO:0000313" key="9">
    <source>
        <dbReference type="Proteomes" id="UP000770661"/>
    </source>
</evidence>
<dbReference type="GO" id="GO:0005770">
    <property type="term" value="C:late endosome"/>
    <property type="evidence" value="ECO:0007669"/>
    <property type="project" value="TreeGrafter"/>
</dbReference>
<feature type="transmembrane region" description="Helical" evidence="7">
    <location>
        <begin position="81"/>
        <end position="100"/>
    </location>
</feature>